<reference evidence="2 3" key="1">
    <citation type="submission" date="2018-08" db="EMBL/GenBank/DDBJ databases">
        <authorList>
            <person name="Laetsch R D."/>
            <person name="Stevens L."/>
            <person name="Kumar S."/>
            <person name="Blaxter L. M."/>
        </authorList>
    </citation>
    <scope>NUCLEOTIDE SEQUENCE [LARGE SCALE GENOMIC DNA]</scope>
</reference>
<feature type="compositionally biased region" description="Basic and acidic residues" evidence="1">
    <location>
        <begin position="68"/>
        <end position="80"/>
    </location>
</feature>
<dbReference type="Proteomes" id="UP000276991">
    <property type="component" value="Unassembled WGS sequence"/>
</dbReference>
<dbReference type="AlphaFoldDB" id="A0A498SJE0"/>
<feature type="region of interest" description="Disordered" evidence="1">
    <location>
        <begin position="66"/>
        <end position="95"/>
    </location>
</feature>
<evidence type="ECO:0000313" key="2">
    <source>
        <dbReference type="EMBL" id="VBB30079.1"/>
    </source>
</evidence>
<evidence type="ECO:0000313" key="3">
    <source>
        <dbReference type="Proteomes" id="UP000276991"/>
    </source>
</evidence>
<dbReference type="EMBL" id="UPTC01000777">
    <property type="protein sequence ID" value="VBB30079.1"/>
    <property type="molecule type" value="Genomic_DNA"/>
</dbReference>
<organism evidence="2 3">
    <name type="scientific">Acanthocheilonema viteae</name>
    <name type="common">Filarial nematode worm</name>
    <name type="synonym">Dipetalonema viteae</name>
    <dbReference type="NCBI Taxonomy" id="6277"/>
    <lineage>
        <taxon>Eukaryota</taxon>
        <taxon>Metazoa</taxon>
        <taxon>Ecdysozoa</taxon>
        <taxon>Nematoda</taxon>
        <taxon>Chromadorea</taxon>
        <taxon>Rhabditida</taxon>
        <taxon>Spirurina</taxon>
        <taxon>Spiruromorpha</taxon>
        <taxon>Filarioidea</taxon>
        <taxon>Onchocercidae</taxon>
        <taxon>Acanthocheilonema</taxon>
    </lineage>
</organism>
<keyword evidence="3" id="KW-1185">Reference proteome</keyword>
<protein>
    <submittedName>
        <fullName evidence="2">Uncharacterized protein</fullName>
    </submittedName>
</protein>
<sequence>MGLLLYLPSYAPVPCNVTLKFTLLNALLRCNSSASQVIVANAKLGDMVALRHGCVAGRAAQQDGVAAGHEHRDVDARESSLKNGEYKSIVQQSVN</sequence>
<gene>
    <name evidence="2" type="ORF">NAV_LOCUS4870</name>
</gene>
<proteinExistence type="predicted"/>
<name>A0A498SJE0_ACAVI</name>
<accession>A0A498SJE0</accession>
<evidence type="ECO:0000256" key="1">
    <source>
        <dbReference type="SAM" id="MobiDB-lite"/>
    </source>
</evidence>